<dbReference type="PANTHER" id="PTHR38102:SF2">
    <property type="entry name" value="PERIPLASMIC PROTEIN CPXP"/>
    <property type="match status" value="1"/>
</dbReference>
<feature type="signal peptide" evidence="5">
    <location>
        <begin position="1"/>
        <end position="22"/>
    </location>
</feature>
<keyword evidence="3 5" id="KW-0732">Signal</keyword>
<protein>
    <submittedName>
        <fullName evidence="6">Periplasmic repressor CpxP</fullName>
    </submittedName>
</protein>
<dbReference type="CDD" id="cd09916">
    <property type="entry name" value="CpxP_like"/>
    <property type="match status" value="1"/>
</dbReference>
<dbReference type="Gene3D" id="1.20.120.1490">
    <property type="match status" value="1"/>
</dbReference>
<keyword evidence="7" id="KW-1185">Reference proteome</keyword>
<dbReference type="EMBL" id="JXNU01000003">
    <property type="protein sequence ID" value="KKF36917.1"/>
    <property type="molecule type" value="Genomic_DNA"/>
</dbReference>
<dbReference type="InterPro" id="IPR012899">
    <property type="entry name" value="LTXXQ"/>
</dbReference>
<dbReference type="PIRSF" id="PIRSF034445">
    <property type="entry name" value="CpxP_Spy"/>
    <property type="match status" value="1"/>
</dbReference>
<dbReference type="Proteomes" id="UP000033924">
    <property type="component" value="Unassembled WGS sequence"/>
</dbReference>
<evidence type="ECO:0000313" key="7">
    <source>
        <dbReference type="Proteomes" id="UP000033924"/>
    </source>
</evidence>
<dbReference type="InterPro" id="IPR052211">
    <property type="entry name" value="Cpx_auxiliary_protein"/>
</dbReference>
<dbReference type="RefSeq" id="WP_016191288.1">
    <property type="nucleotide sequence ID" value="NZ_CP089932.1"/>
</dbReference>
<evidence type="ECO:0000256" key="2">
    <source>
        <dbReference type="ARBA" id="ARBA00008441"/>
    </source>
</evidence>
<evidence type="ECO:0000256" key="3">
    <source>
        <dbReference type="ARBA" id="ARBA00022729"/>
    </source>
</evidence>
<evidence type="ECO:0000313" key="6">
    <source>
        <dbReference type="EMBL" id="KKF36917.1"/>
    </source>
</evidence>
<organism evidence="6 7">
    <name type="scientific">Erwinia tracheiphila</name>
    <dbReference type="NCBI Taxonomy" id="65700"/>
    <lineage>
        <taxon>Bacteria</taxon>
        <taxon>Pseudomonadati</taxon>
        <taxon>Pseudomonadota</taxon>
        <taxon>Gammaproteobacteria</taxon>
        <taxon>Enterobacterales</taxon>
        <taxon>Erwiniaceae</taxon>
        <taxon>Erwinia</taxon>
    </lineage>
</organism>
<comment type="subcellular location">
    <subcellularLocation>
        <location evidence="1">Periplasm</location>
    </subcellularLocation>
</comment>
<dbReference type="PANTHER" id="PTHR38102">
    <property type="entry name" value="PERIPLASMIC CHAPERONE SPY"/>
    <property type="match status" value="1"/>
</dbReference>
<dbReference type="PATRIC" id="fig|65700.7.peg.4536"/>
<dbReference type="AlphaFoldDB" id="A0A0M2KHX4"/>
<dbReference type="STRING" id="65700.SY86_18180"/>
<sequence>MRIVTAVVVLPTLMINFSAAWATKVTMTDQMHPEEMMSHSVTQTPQTLMFDGINLSEQQRQQMRDLMQQARHRRSPININDLESLHDIIIADKFNEVAYKARLDLIAIKEIDRQVEIARVRNQMYHLLTQTQQDALNERHQQRINEMRKLTDMQPDSPLHEVHSSQ</sequence>
<comment type="caution">
    <text evidence="6">The sequence shown here is derived from an EMBL/GenBank/DDBJ whole genome shotgun (WGS) entry which is preliminary data.</text>
</comment>
<proteinExistence type="inferred from homology"/>
<dbReference type="GO" id="GO:0030288">
    <property type="term" value="C:outer membrane-bounded periplasmic space"/>
    <property type="evidence" value="ECO:0007669"/>
    <property type="project" value="TreeGrafter"/>
</dbReference>
<feature type="chain" id="PRO_5005635844" evidence="5">
    <location>
        <begin position="23"/>
        <end position="166"/>
    </location>
</feature>
<dbReference type="NCBIfam" id="NF007687">
    <property type="entry name" value="PRK10363.1"/>
    <property type="match status" value="1"/>
</dbReference>
<dbReference type="GO" id="GO:0051082">
    <property type="term" value="F:unfolded protein binding"/>
    <property type="evidence" value="ECO:0007669"/>
    <property type="project" value="TreeGrafter"/>
</dbReference>
<dbReference type="Pfam" id="PF07813">
    <property type="entry name" value="LTXXQ"/>
    <property type="match status" value="1"/>
</dbReference>
<accession>A0A0M2KHX4</accession>
<evidence type="ECO:0000256" key="5">
    <source>
        <dbReference type="SAM" id="SignalP"/>
    </source>
</evidence>
<evidence type="ECO:0000256" key="1">
    <source>
        <dbReference type="ARBA" id="ARBA00004418"/>
    </source>
</evidence>
<gene>
    <name evidence="6" type="primary">cpxP</name>
    <name evidence="6" type="ORF">SY86_18180</name>
</gene>
<evidence type="ECO:0000256" key="4">
    <source>
        <dbReference type="ARBA" id="ARBA00022764"/>
    </source>
</evidence>
<comment type="similarity">
    <text evidence="2">Belongs to the CpxP/Spy family.</text>
</comment>
<keyword evidence="4" id="KW-0574">Periplasm</keyword>
<name>A0A0M2KHX4_9GAMM</name>
<reference evidence="6 7" key="1">
    <citation type="submission" date="2015-01" db="EMBL/GenBank/DDBJ databases">
        <title>Erwinia tracheiphila.</title>
        <authorList>
            <person name="Shapiro L.R."/>
        </authorList>
    </citation>
    <scope>NUCLEOTIDE SEQUENCE [LARGE SCALE GENOMIC DNA]</scope>
    <source>
        <strain evidence="6 7">BuffGH</strain>
    </source>
</reference>